<reference evidence="6" key="2">
    <citation type="submission" date="2011-02" db="EMBL/GenBank/DDBJ databases">
        <authorList>
            <person name="MacLean D."/>
        </authorList>
    </citation>
    <scope>NUCLEOTIDE SEQUENCE</scope>
</reference>
<evidence type="ECO:0000256" key="3">
    <source>
        <dbReference type="PROSITE-ProRule" id="PRU00290"/>
    </source>
</evidence>
<dbReference type="InterPro" id="IPR036034">
    <property type="entry name" value="PDZ_sf"/>
</dbReference>
<evidence type="ECO:0000259" key="5">
    <source>
        <dbReference type="PROSITE" id="PS50892"/>
    </source>
</evidence>
<dbReference type="SUPFAM" id="SSF50978">
    <property type="entry name" value="WD40 repeat-like"/>
    <property type="match status" value="2"/>
</dbReference>
<dbReference type="InterPro" id="IPR036322">
    <property type="entry name" value="WD40_repeat_dom_sf"/>
</dbReference>
<dbReference type="GO" id="GO:0019905">
    <property type="term" value="F:syntaxin binding"/>
    <property type="evidence" value="ECO:0007669"/>
    <property type="project" value="TreeGrafter"/>
</dbReference>
<gene>
    <name evidence="6" type="primary">AlNc14C347G10870</name>
    <name evidence="6" type="ORF">ALNC14_122540</name>
</gene>
<evidence type="ECO:0000256" key="1">
    <source>
        <dbReference type="ARBA" id="ARBA00004496"/>
    </source>
</evidence>
<feature type="region of interest" description="Disordered" evidence="4">
    <location>
        <begin position="760"/>
        <end position="802"/>
    </location>
</feature>
<dbReference type="GO" id="GO:0005096">
    <property type="term" value="F:GTPase activator activity"/>
    <property type="evidence" value="ECO:0007669"/>
    <property type="project" value="TreeGrafter"/>
</dbReference>
<feature type="domain" description="V-SNARE coiled-coil homology" evidence="5">
    <location>
        <begin position="1277"/>
        <end position="1341"/>
    </location>
</feature>
<dbReference type="Gene3D" id="2.30.42.10">
    <property type="match status" value="1"/>
</dbReference>
<dbReference type="GO" id="GO:0006893">
    <property type="term" value="P:Golgi to plasma membrane transport"/>
    <property type="evidence" value="ECO:0007669"/>
    <property type="project" value="TreeGrafter"/>
</dbReference>
<dbReference type="Gene3D" id="1.20.5.110">
    <property type="match status" value="1"/>
</dbReference>
<keyword evidence="2" id="KW-0963">Cytoplasm</keyword>
<dbReference type="PROSITE" id="PS50892">
    <property type="entry name" value="V_SNARE"/>
    <property type="match status" value="1"/>
</dbReference>
<comment type="subcellular location">
    <subcellularLocation>
        <location evidence="1">Cytoplasm</location>
    </subcellularLocation>
</comment>
<dbReference type="EMBL" id="FR824392">
    <property type="protein sequence ID" value="CCA26110.1"/>
    <property type="molecule type" value="Genomic_DNA"/>
</dbReference>
<protein>
    <submittedName>
        <fullName evidence="6">Uncharacterized protein AlNc14C347G10870</fullName>
    </submittedName>
</protein>
<sequence>MGNAKSNSASSSSDKAVAQALSRSTSLSAEQFKLHAIGHHGVPHNAKVLAFCGEQGILAVGTATGTVKLYGGNGFEVLLHAPGVNLEGYAHSPILRSPSVTRLNFTGQHRLIATYSDSSIRTFDFLAPSFNDHLIAEVSSHWTTFVIVAVETMPYFPNYPFFYVATDDGHVHVIHEVTGKISNNYTITPQAVGVISKAAESQSCLLCISAMASNPQNCNQLLLAYEGCDIIYLWDVLRRRTVREYSLTYGKSGRKVHADRPNAVRSISWHRNGKHFVAAYLYGGFSVFHVDKARGMYRMVGQGDDNTIMELIHWVSAPPSSTHTNLAGAIFFTGGSIDRTESCNNDDGFSLSPQAKIRILYPPLNLPSDDALMNLVKGEIVTWKLASIGTIDKAKIIDFAVNDDQVDSCLKIAPFSMMILSGSCMDGLIPRLSVQPLPAFTNLKENNREEWEWKPDKSIRACNASPSLQHFEHDECILSTTPKVESISLLPIQGDNGVAFLQDLKHSWLREKELLQEYSGLLDYHQGQNDEVYSWPLSGGTIVEPLLHEFCASTSLHQFQPAQNVLLASTATGAQFWELICPADSTSRGLLIPLYNFSFLTYGCPQINKITGDDIVNQTKIPGKVSTVAFCQDARILVFAFTTGEVICLQYQELSSLQSSNADQVDLGEGSCVELEGNAQTSFRQLFVLRVSTKEIKMISLATSHSYAIVADSDGMVFAIDLKLRSQTTLRASIQATLDMVESILFAELVQITEIPTEERPAKLSHERNAHEVMQTPKPKSWSPIEKRNRSKQQGATQSSNNLQYHRESVPVLFIGRERGRLEMFYVHGMIKIAEFVVDPRRVGSVSSILMVDLEGKPVLLSGEDWKNDAVNKNSQSQDVAVHDDTNLDERREVIEPADADASECSQEALDFEQKHTIHLIKELLGRDEYATHLNESIWKKTELVEVCMGSGTLGLQLCHPSEERAVVQGFVDDHPGANVLASQGVRVGDVIVQLNRIDVTTCNRNEICMLLDRLKHREKCITFAHVSNVEMANGAGLDENRTGASIDQPIRFLICTCDDSVHLLQAVLPKASDLATGYREISTQPVASARVRSTILLTSLVRVPVPGQLGVEHCVVVLDQSRHLYLLSLLSLRIIWEQECMAIGSILDGVQFQCTYDGELVVLSGTGELERFSLFSESTARDNVGLQRRCVKTRIYDSNRQRLVTLSSPQREYSQQKKNKSGSSFSDAGKLFKKLVTGSSAGSSPKEADLTKLFEFMTEEQERRELLGNRSPSQMPETSSTQNLGVTKNVLMQTAQRLHERGDKLRDIGLKTEQMKEASENFYQSMKAFNEKNAKKKWYEP</sequence>
<dbReference type="PANTHER" id="PTHR10241">
    <property type="entry name" value="LETHAL 2 GIANT LARVAE PROTEIN"/>
    <property type="match status" value="1"/>
</dbReference>
<keyword evidence="3" id="KW-0175">Coiled coil</keyword>
<dbReference type="GO" id="GO:0006887">
    <property type="term" value="P:exocytosis"/>
    <property type="evidence" value="ECO:0007669"/>
    <property type="project" value="TreeGrafter"/>
</dbReference>
<dbReference type="HOGENOM" id="CLU_264402_0_0_1"/>
<evidence type="ECO:0000313" key="6">
    <source>
        <dbReference type="EMBL" id="CCA26110.1"/>
    </source>
</evidence>
<dbReference type="SUPFAM" id="SSF50156">
    <property type="entry name" value="PDZ domain-like"/>
    <property type="match status" value="1"/>
</dbReference>
<evidence type="ECO:0000256" key="2">
    <source>
        <dbReference type="ARBA" id="ARBA00022490"/>
    </source>
</evidence>
<organism evidence="6">
    <name type="scientific">Albugo laibachii Nc14</name>
    <dbReference type="NCBI Taxonomy" id="890382"/>
    <lineage>
        <taxon>Eukaryota</taxon>
        <taxon>Sar</taxon>
        <taxon>Stramenopiles</taxon>
        <taxon>Oomycota</taxon>
        <taxon>Peronosporomycetes</taxon>
        <taxon>Albuginales</taxon>
        <taxon>Albuginaceae</taxon>
        <taxon>Albugo</taxon>
    </lineage>
</organism>
<dbReference type="InterPro" id="IPR015943">
    <property type="entry name" value="WD40/YVTN_repeat-like_dom_sf"/>
</dbReference>
<dbReference type="Gene3D" id="2.130.10.10">
    <property type="entry name" value="YVTN repeat-like/Quinoprotein amine dehydrogenase"/>
    <property type="match status" value="1"/>
</dbReference>
<dbReference type="SUPFAM" id="SSF58038">
    <property type="entry name" value="SNARE fusion complex"/>
    <property type="match status" value="1"/>
</dbReference>
<dbReference type="PANTHER" id="PTHR10241:SF25">
    <property type="entry name" value="TOMOSYN, ISOFORM C"/>
    <property type="match status" value="1"/>
</dbReference>
<dbReference type="GO" id="GO:0005886">
    <property type="term" value="C:plasma membrane"/>
    <property type="evidence" value="ECO:0007669"/>
    <property type="project" value="TreeGrafter"/>
</dbReference>
<feature type="compositionally biased region" description="Polar residues" evidence="4">
    <location>
        <begin position="1271"/>
        <end position="1282"/>
    </location>
</feature>
<accession>F0WXB8</accession>
<feature type="region of interest" description="Disordered" evidence="4">
    <location>
        <begin position="1263"/>
        <end position="1282"/>
    </location>
</feature>
<dbReference type="CDD" id="cd15873">
    <property type="entry name" value="R-SNARE_STXBP5_6"/>
    <property type="match status" value="1"/>
</dbReference>
<feature type="compositionally biased region" description="Polar residues" evidence="4">
    <location>
        <begin position="792"/>
        <end position="802"/>
    </location>
</feature>
<dbReference type="GO" id="GO:0045159">
    <property type="term" value="F:myosin II binding"/>
    <property type="evidence" value="ECO:0007669"/>
    <property type="project" value="TreeGrafter"/>
</dbReference>
<dbReference type="InterPro" id="IPR042855">
    <property type="entry name" value="V_SNARE_CC"/>
</dbReference>
<evidence type="ECO:0000256" key="4">
    <source>
        <dbReference type="SAM" id="MobiDB-lite"/>
    </source>
</evidence>
<reference evidence="6" key="1">
    <citation type="journal article" date="2011" name="PLoS Biol.">
        <title>Gene gain and loss during evolution of obligate parasitism in the white rust pathogen of Arabidopsis thaliana.</title>
        <authorList>
            <person name="Kemen E."/>
            <person name="Gardiner A."/>
            <person name="Schultz-Larsen T."/>
            <person name="Kemen A.C."/>
            <person name="Balmuth A.L."/>
            <person name="Robert-Seilaniantz A."/>
            <person name="Bailey K."/>
            <person name="Holub E."/>
            <person name="Studholme D.J."/>
            <person name="Maclean D."/>
            <person name="Jones J.D."/>
        </authorList>
    </citation>
    <scope>NUCLEOTIDE SEQUENCE</scope>
</reference>
<name>F0WXB8_9STRA</name>
<feature type="compositionally biased region" description="Basic and acidic residues" evidence="4">
    <location>
        <begin position="760"/>
        <end position="771"/>
    </location>
</feature>
<proteinExistence type="predicted"/>
<dbReference type="GO" id="GO:0005737">
    <property type="term" value="C:cytoplasm"/>
    <property type="evidence" value="ECO:0007669"/>
    <property type="project" value="UniProtKB-SubCell"/>
</dbReference>